<sequence>MNHIAIVGGGACGVAVFVDLFHQIGLSGKPAAFTIHWYEEDDTFGKGLAFGTDQPGHILNTQAELMGIFPEEPDHFTQWLQEKGGKANQAVKGEGDLEDRYTSRNFYGAYLREQMKLYLRHAEKLGLKVIQYQQRVEKIDLEAGKYLISTNEGKTASPVDKVVLAVGTPKPNKFRELRSNGRYIDFPWPSERILQRYQQHERIGILGCSLSAIDTVITLLDNGYKGEIYLFSPDGLMPKVQPVENRSVERKFLTLSNLNRWKRERVRPIPVKLLFRWFLQELEAITGEPVEAKTLNRIGLPADKLLAKDIDWAENGGDPVVNLAYSLRYEASAVWDALSVNEKTKFKKWFGPHWAINRHGMPLHNAYKLKQAFDEGHLKVVPFFENLEEMEGKAGFVLKTADEVSYEVGLLINATGSPSALDQMENPLVSHLLEKKLIGSHPVGGAVVNPRTMQLLSPAGGNGIFAVGHLVNGMLMDVNAVWFNVKTVRNLTQEILFRILDGNND</sequence>
<evidence type="ECO:0000313" key="2">
    <source>
        <dbReference type="EMBL" id="SHM70792.1"/>
    </source>
</evidence>
<dbReference type="InterPro" id="IPR038732">
    <property type="entry name" value="HpyO/CreE_NAD-binding"/>
</dbReference>
<evidence type="ECO:0000259" key="1">
    <source>
        <dbReference type="Pfam" id="PF13454"/>
    </source>
</evidence>
<dbReference type="PANTHER" id="PTHR40254:SF1">
    <property type="entry name" value="BLR0577 PROTEIN"/>
    <property type="match status" value="1"/>
</dbReference>
<organism evidence="2 3">
    <name type="scientific">Cyclobacterium lianum</name>
    <dbReference type="NCBI Taxonomy" id="388280"/>
    <lineage>
        <taxon>Bacteria</taxon>
        <taxon>Pseudomonadati</taxon>
        <taxon>Bacteroidota</taxon>
        <taxon>Cytophagia</taxon>
        <taxon>Cytophagales</taxon>
        <taxon>Cyclobacteriaceae</taxon>
        <taxon>Cyclobacterium</taxon>
    </lineage>
</organism>
<dbReference type="Pfam" id="PF13454">
    <property type="entry name" value="NAD_binding_9"/>
    <property type="match status" value="1"/>
</dbReference>
<feature type="domain" description="FAD-dependent urate hydroxylase HpyO/Asp monooxygenase CreE-like FAD/NAD(P)-binding" evidence="1">
    <location>
        <begin position="5"/>
        <end position="168"/>
    </location>
</feature>
<dbReference type="InterPro" id="IPR036188">
    <property type="entry name" value="FAD/NAD-bd_sf"/>
</dbReference>
<keyword evidence="3" id="KW-1185">Reference proteome</keyword>
<dbReference type="SUPFAM" id="SSF51905">
    <property type="entry name" value="FAD/NAD(P)-binding domain"/>
    <property type="match status" value="1"/>
</dbReference>
<dbReference type="PANTHER" id="PTHR40254">
    <property type="entry name" value="BLR0577 PROTEIN"/>
    <property type="match status" value="1"/>
</dbReference>
<gene>
    <name evidence="2" type="ORF">SAMN04488057_10335</name>
</gene>
<accession>A0A1M7L0D2</accession>
<dbReference type="OrthoDB" id="6309046at2"/>
<dbReference type="AlphaFoldDB" id="A0A1M7L0D2"/>
<reference evidence="2 3" key="1">
    <citation type="submission" date="2016-11" db="EMBL/GenBank/DDBJ databases">
        <authorList>
            <person name="Jaros S."/>
            <person name="Januszkiewicz K."/>
            <person name="Wedrychowicz H."/>
        </authorList>
    </citation>
    <scope>NUCLEOTIDE SEQUENCE [LARGE SCALE GENOMIC DNA]</scope>
    <source>
        <strain evidence="2 3">CGMCC 1.6102</strain>
    </source>
</reference>
<proteinExistence type="predicted"/>
<dbReference type="Gene3D" id="3.50.50.60">
    <property type="entry name" value="FAD/NAD(P)-binding domain"/>
    <property type="match status" value="1"/>
</dbReference>
<dbReference type="RefSeq" id="WP_073093291.1">
    <property type="nucleotide sequence ID" value="NZ_FRCY01000003.1"/>
</dbReference>
<protein>
    <submittedName>
        <fullName evidence="2">Uncharacterized NAD(P)/FAD-binding protein YdhS</fullName>
    </submittedName>
</protein>
<dbReference type="EMBL" id="FRCY01000003">
    <property type="protein sequence ID" value="SHM70792.1"/>
    <property type="molecule type" value="Genomic_DNA"/>
</dbReference>
<name>A0A1M7L0D2_9BACT</name>
<dbReference type="STRING" id="388280.SAMN04488057_10335"/>
<dbReference type="Proteomes" id="UP000184513">
    <property type="component" value="Unassembled WGS sequence"/>
</dbReference>
<evidence type="ECO:0000313" key="3">
    <source>
        <dbReference type="Proteomes" id="UP000184513"/>
    </source>
</evidence>
<dbReference type="InterPro" id="IPR052189">
    <property type="entry name" value="L-asp_N-monooxygenase_NS-form"/>
</dbReference>